<feature type="transmembrane region" description="Helical" evidence="1">
    <location>
        <begin position="70"/>
        <end position="92"/>
    </location>
</feature>
<protein>
    <submittedName>
        <fullName evidence="2">Uncharacterized protein</fullName>
    </submittedName>
</protein>
<proteinExistence type="predicted"/>
<evidence type="ECO:0000313" key="2">
    <source>
        <dbReference type="EMBL" id="KST68983.1"/>
    </source>
</evidence>
<name>A0A0V7ZX78_9CYAN</name>
<keyword evidence="3" id="KW-1185">Reference proteome</keyword>
<gene>
    <name evidence="2" type="ORF">BC008_02650</name>
</gene>
<dbReference type="EMBL" id="LMTZ01000039">
    <property type="protein sequence ID" value="KST68983.1"/>
    <property type="molecule type" value="Genomic_DNA"/>
</dbReference>
<evidence type="ECO:0000313" key="3">
    <source>
        <dbReference type="Proteomes" id="UP000053372"/>
    </source>
</evidence>
<feature type="transmembrane region" description="Helical" evidence="1">
    <location>
        <begin position="174"/>
        <end position="196"/>
    </location>
</feature>
<comment type="caution">
    <text evidence="2">The sequence shown here is derived from an EMBL/GenBank/DDBJ whole genome shotgun (WGS) entry which is preliminary data.</text>
</comment>
<feature type="transmembrane region" description="Helical" evidence="1">
    <location>
        <begin position="133"/>
        <end position="154"/>
    </location>
</feature>
<accession>A0A0V7ZX78</accession>
<evidence type="ECO:0000256" key="1">
    <source>
        <dbReference type="SAM" id="Phobius"/>
    </source>
</evidence>
<reference evidence="2 3" key="1">
    <citation type="journal article" date="2015" name="Genome Announc.">
        <title>Draft Genome of the Euendolithic (true boring) Cyanobacterium Mastigocoleus testarum strain BC008.</title>
        <authorList>
            <person name="Guida B.S."/>
            <person name="Garcia-Pichel F."/>
        </authorList>
    </citation>
    <scope>NUCLEOTIDE SEQUENCE [LARGE SCALE GENOMIC DNA]</scope>
    <source>
        <strain evidence="2 3">BC008</strain>
    </source>
</reference>
<sequence length="219" mass="24558">MAATFLPFFGLFLWTVVTVILGISGIYESENFYKLYPALWIPAIPMTIVFTCLGIPIVRKGVASILDITPAHWLVFFQAGRISAIGTLYHTLQGTFPLYFEVIVGIPDLCFGLSALAMGILTMQRKIRSQTLIIWHIVGCIIIVPTAPLLLQLGLPGSWQIFVEQPTAQIVYKFPMSLAPTLVVPTFVIFNLLAVWQEQRILKRRLQHSYHYPGGKLPN</sequence>
<feature type="transmembrane region" description="Helical" evidence="1">
    <location>
        <begin position="5"/>
        <end position="27"/>
    </location>
</feature>
<keyword evidence="1" id="KW-0812">Transmembrane</keyword>
<keyword evidence="1" id="KW-0472">Membrane</keyword>
<dbReference type="Proteomes" id="UP000053372">
    <property type="component" value="Unassembled WGS sequence"/>
</dbReference>
<feature type="transmembrane region" description="Helical" evidence="1">
    <location>
        <begin position="39"/>
        <end position="58"/>
    </location>
</feature>
<keyword evidence="1" id="KW-1133">Transmembrane helix</keyword>
<dbReference type="AlphaFoldDB" id="A0A0V7ZX78"/>
<dbReference type="OrthoDB" id="8457139at2"/>
<feature type="transmembrane region" description="Helical" evidence="1">
    <location>
        <begin position="98"/>
        <end position="121"/>
    </location>
</feature>
<organism evidence="2 3">
    <name type="scientific">Mastigocoleus testarum BC008</name>
    <dbReference type="NCBI Taxonomy" id="371196"/>
    <lineage>
        <taxon>Bacteria</taxon>
        <taxon>Bacillati</taxon>
        <taxon>Cyanobacteriota</taxon>
        <taxon>Cyanophyceae</taxon>
        <taxon>Nostocales</taxon>
        <taxon>Hapalosiphonaceae</taxon>
        <taxon>Mastigocoleus</taxon>
    </lineage>
</organism>
<dbReference type="RefSeq" id="WP_058183405.1">
    <property type="nucleotide sequence ID" value="NZ_LMTZ01000039.1"/>
</dbReference>